<feature type="region of interest" description="Disordered" evidence="1">
    <location>
        <begin position="55"/>
        <end position="122"/>
    </location>
</feature>
<dbReference type="OrthoDB" id="10042665at2759"/>
<dbReference type="PANTHER" id="PTHR46411:SF3">
    <property type="entry name" value="AAA+ ATPASE DOMAIN-CONTAINING PROTEIN"/>
    <property type="match status" value="1"/>
</dbReference>
<dbReference type="GO" id="GO:0005524">
    <property type="term" value="F:ATP binding"/>
    <property type="evidence" value="ECO:0007669"/>
    <property type="project" value="InterPro"/>
</dbReference>
<feature type="domain" description="ATPase AAA-type core" evidence="2">
    <location>
        <begin position="560"/>
        <end position="676"/>
    </location>
</feature>
<proteinExistence type="predicted"/>
<reference evidence="4 5" key="1">
    <citation type="journal article" date="2020" name="ISME J.">
        <title>Uncovering the hidden diversity of litter-decomposition mechanisms in mushroom-forming fungi.</title>
        <authorList>
            <person name="Floudas D."/>
            <person name="Bentzer J."/>
            <person name="Ahren D."/>
            <person name="Johansson T."/>
            <person name="Persson P."/>
            <person name="Tunlid A."/>
        </authorList>
    </citation>
    <scope>NUCLEOTIDE SEQUENCE [LARGE SCALE GENOMIC DNA]</scope>
    <source>
        <strain evidence="4 5">CBS 291.85</strain>
    </source>
</reference>
<organism evidence="4 5">
    <name type="scientific">Tetrapyrgos nigripes</name>
    <dbReference type="NCBI Taxonomy" id="182062"/>
    <lineage>
        <taxon>Eukaryota</taxon>
        <taxon>Fungi</taxon>
        <taxon>Dikarya</taxon>
        <taxon>Basidiomycota</taxon>
        <taxon>Agaricomycotina</taxon>
        <taxon>Agaricomycetes</taxon>
        <taxon>Agaricomycetidae</taxon>
        <taxon>Agaricales</taxon>
        <taxon>Marasmiineae</taxon>
        <taxon>Marasmiaceae</taxon>
        <taxon>Tetrapyrgos</taxon>
    </lineage>
</organism>
<dbReference type="Proteomes" id="UP000559256">
    <property type="component" value="Unassembled WGS sequence"/>
</dbReference>
<dbReference type="AlphaFoldDB" id="A0A8H5B880"/>
<dbReference type="PANTHER" id="PTHR46411">
    <property type="entry name" value="FAMILY ATPASE, PUTATIVE-RELATED"/>
    <property type="match status" value="1"/>
</dbReference>
<dbReference type="Pfam" id="PF22942">
    <property type="entry name" value="DUF7025"/>
    <property type="match status" value="1"/>
</dbReference>
<evidence type="ECO:0000259" key="3">
    <source>
        <dbReference type="Pfam" id="PF22942"/>
    </source>
</evidence>
<dbReference type="Gene3D" id="3.40.50.300">
    <property type="entry name" value="P-loop containing nucleotide triphosphate hydrolases"/>
    <property type="match status" value="1"/>
</dbReference>
<dbReference type="InterPro" id="IPR054289">
    <property type="entry name" value="DUF7025"/>
</dbReference>
<gene>
    <name evidence="4" type="ORF">D9758_018962</name>
</gene>
<sequence length="798" mass="90975">MYTGIIAHTSATAQEKYWKTTEHWNRVVFSEDAKGKFLVLMVNQQNRPPTVPLTALATPTPSLSNFDVDTTLRPSALTPSAGPDQRPTPFVDPTNTAVSSAKPGPSSYPSALTSSVGLDQRPKSFVNPANTVISSAKSGSSATAIKLDIKRVQLRWNDLQGAYVAREDKPTKPEVSKDNQDPFVISVVRRFVGEKTQNVIEEIHVHSPFITAFVKSVMKSHRGINWEAHPLKFNPNTLLGYMPSFRDSLHKVADEYQETEIHHRRFFIEFIEAEYHALLEEFEGLKSTGQITWELVPSLLLSGELLFTHCPVTEDPVVVRLVGLDTVEGSMLLRLNTDEAPIFTPRHFSLTVEYVNVQSCRPGLSQTTIRIPQFTGVQRIRDLAAYPFELHKDHEEQKASLITRGKWHWELVREKYRHMRYNGMAYRHKKYRYRKVFVKSRFMIDQEMYDAYHPEYTTPRHTFDLDGDRFNGASRMTLTDDDYLLFSARVYGYSLPDREWLEFRVALVEKIQWKPNIFDTLEMESETKYTVRALVQTQCSEENDFDDFVLGKGKGLIFNLHGPPGLGKTLTAEATSEVTQSPLYMTGAGDLGTEASSLDNTLTKVFFLADRWRAVVLIDEADVFLEKRGSGDIKRNAMAAVFLRQLEYYRGILFLTTNRVEVFDEATMSRIHVTLYYDRLSPHARERLWTALLANTKTPQQLTTEQLKDLRELQLNGREIKNIVKVASTLASYEKRAIVFEDISKSLRVLNQPQKGSGQAQCCREIQAGQRFLALDPALQPSKKSISPNRAKSWKRES</sequence>
<accession>A0A8H5B880</accession>
<name>A0A8H5B880_9AGAR</name>
<evidence type="ECO:0000256" key="1">
    <source>
        <dbReference type="SAM" id="MobiDB-lite"/>
    </source>
</evidence>
<keyword evidence="5" id="KW-1185">Reference proteome</keyword>
<feature type="domain" description="DUF7025" evidence="3">
    <location>
        <begin position="284"/>
        <end position="392"/>
    </location>
</feature>
<comment type="caution">
    <text evidence="4">The sequence shown here is derived from an EMBL/GenBank/DDBJ whole genome shotgun (WGS) entry which is preliminary data.</text>
</comment>
<dbReference type="EMBL" id="JAACJM010000449">
    <property type="protein sequence ID" value="KAF5318363.1"/>
    <property type="molecule type" value="Genomic_DNA"/>
</dbReference>
<evidence type="ECO:0000259" key="2">
    <source>
        <dbReference type="Pfam" id="PF00004"/>
    </source>
</evidence>
<dbReference type="Pfam" id="PF00004">
    <property type="entry name" value="AAA"/>
    <property type="match status" value="1"/>
</dbReference>
<protein>
    <recommendedName>
        <fullName evidence="6">P-loop containing nucleoside triphosphate hydrolase protein</fullName>
    </recommendedName>
</protein>
<feature type="compositionally biased region" description="Polar residues" evidence="1">
    <location>
        <begin position="107"/>
        <end position="117"/>
    </location>
</feature>
<evidence type="ECO:0000313" key="5">
    <source>
        <dbReference type="Proteomes" id="UP000559256"/>
    </source>
</evidence>
<dbReference type="InterPro" id="IPR003959">
    <property type="entry name" value="ATPase_AAA_core"/>
</dbReference>
<evidence type="ECO:0008006" key="6">
    <source>
        <dbReference type="Google" id="ProtNLM"/>
    </source>
</evidence>
<evidence type="ECO:0000313" key="4">
    <source>
        <dbReference type="EMBL" id="KAF5318363.1"/>
    </source>
</evidence>
<dbReference type="SUPFAM" id="SSF52540">
    <property type="entry name" value="P-loop containing nucleoside triphosphate hydrolases"/>
    <property type="match status" value="1"/>
</dbReference>
<dbReference type="InterPro" id="IPR027417">
    <property type="entry name" value="P-loop_NTPase"/>
</dbReference>
<dbReference type="GO" id="GO:0016887">
    <property type="term" value="F:ATP hydrolysis activity"/>
    <property type="evidence" value="ECO:0007669"/>
    <property type="project" value="InterPro"/>
</dbReference>